<organism evidence="1 2">
    <name type="scientific">Granulimonas faecalis</name>
    <dbReference type="NCBI Taxonomy" id="2894155"/>
    <lineage>
        <taxon>Bacteria</taxon>
        <taxon>Bacillati</taxon>
        <taxon>Actinomycetota</taxon>
        <taxon>Coriobacteriia</taxon>
        <taxon>Coriobacteriales</taxon>
        <taxon>Kribbibacteriaceae</taxon>
        <taxon>Granulimonas</taxon>
    </lineage>
</organism>
<dbReference type="Proteomes" id="UP001055025">
    <property type="component" value="Unassembled WGS sequence"/>
</dbReference>
<evidence type="ECO:0008006" key="3">
    <source>
        <dbReference type="Google" id="ProtNLM"/>
    </source>
</evidence>
<dbReference type="GO" id="GO:0009295">
    <property type="term" value="C:nucleoid"/>
    <property type="evidence" value="ECO:0007669"/>
    <property type="project" value="InterPro"/>
</dbReference>
<dbReference type="EMBL" id="BQKC01000001">
    <property type="protein sequence ID" value="GJM54640.1"/>
    <property type="molecule type" value="Genomic_DNA"/>
</dbReference>
<gene>
    <name evidence="1" type="ORF">ATOP_02950</name>
</gene>
<accession>A0AAV5B1K0</accession>
<name>A0AAV5B1K0_9ACTN</name>
<proteinExistence type="predicted"/>
<protein>
    <recommendedName>
        <fullName evidence="3">Nucleoid-associated protein</fullName>
    </recommendedName>
</protein>
<dbReference type="RefSeq" id="WP_265590511.1">
    <property type="nucleotide sequence ID" value="NZ_BQKC01000001.1"/>
</dbReference>
<comment type="caution">
    <text evidence="1">The sequence shown here is derived from an EMBL/GenBank/DDBJ whole genome shotgun (WGS) entry which is preliminary data.</text>
</comment>
<dbReference type="InterPro" id="IPR007358">
    <property type="entry name" value="Nucleoid_associated_NdpA"/>
</dbReference>
<keyword evidence="2" id="KW-1185">Reference proteome</keyword>
<reference evidence="1" key="1">
    <citation type="journal article" date="2022" name="Int. J. Syst. Evol. Microbiol.">
        <title>Granulimonas faecalis gen. nov., sp. nov., and Leptogranulimonas caecicola gen. nov., sp. nov., novel lactate-producing Atopobiaceae bacteria isolated from mouse intestines, and an emended description of the family Atopobiaceae.</title>
        <authorList>
            <person name="Morinaga K."/>
            <person name="Kusada H."/>
            <person name="Sakamoto S."/>
            <person name="Murakami T."/>
            <person name="Toyoda A."/>
            <person name="Mori H."/>
            <person name="Meng X.Y."/>
            <person name="Takashino M."/>
            <person name="Murotomi K."/>
            <person name="Tamaki H."/>
        </authorList>
    </citation>
    <scope>NUCLEOTIDE SEQUENCE</scope>
    <source>
        <strain evidence="1">OPF53</strain>
    </source>
</reference>
<dbReference type="Pfam" id="PF04245">
    <property type="entry name" value="NA37"/>
    <property type="match status" value="1"/>
</dbReference>
<dbReference type="AlphaFoldDB" id="A0AAV5B1K0"/>
<sequence>MRVNQAILHSYEGKSCVKVFSEAPMDLADDEVKRYVTSQARRALSNLDARRGAFLPDSAFAKEAVAFFRGNADFAPFTAVAAEFLIGQMGQMEETPSFDLLFIDFEGREEETVDGLGEEDIEMMYRSQAPRYLAIVMLESRRAYMHEVGRDELGHTLASIARHHAILPNPSQKVRSFAVVSATGDVRFCDEPRVVAGRSVELLPEALLQCTSEASSKEVVQGVCDLVGAVADEFGANPAAAVARAKAYVSENAETDEVLVPEQLARDVFADAPQMHDRFVEEAAEQNLPDRVSVEPEVARRVAAKHKIRTDTGIDITFPAEYGKNPDFLEFESNLDGTLSIRIKNVGAIENR</sequence>
<evidence type="ECO:0000313" key="1">
    <source>
        <dbReference type="EMBL" id="GJM54640.1"/>
    </source>
</evidence>
<evidence type="ECO:0000313" key="2">
    <source>
        <dbReference type="Proteomes" id="UP001055025"/>
    </source>
</evidence>